<organism evidence="7 8">
    <name type="scientific">Desulfoglaeba alkanexedens ALDC</name>
    <dbReference type="NCBI Taxonomy" id="980445"/>
    <lineage>
        <taxon>Bacteria</taxon>
        <taxon>Pseudomonadati</taxon>
        <taxon>Thermodesulfobacteriota</taxon>
        <taxon>Syntrophobacteria</taxon>
        <taxon>Syntrophobacterales</taxon>
        <taxon>Syntrophobacteraceae</taxon>
        <taxon>Desulfoglaeba</taxon>
    </lineage>
</organism>
<dbReference type="KEGG" id="dax:FDQ92_02025"/>
<dbReference type="GO" id="GO:0006281">
    <property type="term" value="P:DNA repair"/>
    <property type="evidence" value="ECO:0007669"/>
    <property type="project" value="UniProtKB-UniRule"/>
</dbReference>
<proteinExistence type="inferred from homology"/>
<keyword evidence="3 6" id="KW-0540">Nuclease</keyword>
<comment type="subcellular location">
    <subcellularLocation>
        <location evidence="1 6">Cytoplasm</location>
    </subcellularLocation>
</comment>
<gene>
    <name evidence="6" type="primary">nfi</name>
    <name evidence="7" type="ORF">FDQ92_02025</name>
</gene>
<dbReference type="HAMAP" id="MF_00801">
    <property type="entry name" value="Endonuclease_5"/>
    <property type="match status" value="1"/>
</dbReference>
<feature type="binding site" evidence="6">
    <location>
        <position position="45"/>
    </location>
    <ligand>
        <name>Mg(2+)</name>
        <dbReference type="ChEBI" id="CHEBI:18420"/>
    </ligand>
</feature>
<protein>
    <recommendedName>
        <fullName evidence="6">Endonuclease V</fullName>
        <ecNumber evidence="6">3.1.21.7</ecNumber>
    </recommendedName>
    <alternativeName>
        <fullName evidence="6">Deoxyinosine 3'endonuclease</fullName>
    </alternativeName>
    <alternativeName>
        <fullName evidence="6">Deoxyribonuclease V</fullName>
        <shortName evidence="6">DNase V</shortName>
    </alternativeName>
</protein>
<comment type="catalytic activity">
    <reaction evidence="6">
        <text>Endonucleolytic cleavage at apurinic or apyrimidinic sites to products with a 5'-phosphate.</text>
        <dbReference type="EC" id="3.1.21.7"/>
    </reaction>
</comment>
<dbReference type="PANTHER" id="PTHR28511">
    <property type="entry name" value="ENDONUCLEASE V"/>
    <property type="match status" value="1"/>
</dbReference>
<evidence type="ECO:0000313" key="8">
    <source>
        <dbReference type="Proteomes" id="UP000298602"/>
    </source>
</evidence>
<accession>A0A4P8L5W8</accession>
<evidence type="ECO:0000256" key="5">
    <source>
        <dbReference type="ARBA" id="ARBA00022801"/>
    </source>
</evidence>
<keyword evidence="6" id="KW-0234">DNA repair</keyword>
<evidence type="ECO:0000256" key="3">
    <source>
        <dbReference type="ARBA" id="ARBA00022722"/>
    </source>
</evidence>
<dbReference type="Gene3D" id="3.30.2170.10">
    <property type="entry name" value="archaeoglobus fulgidus dsm 4304 superfamily"/>
    <property type="match status" value="1"/>
</dbReference>
<evidence type="ECO:0000256" key="1">
    <source>
        <dbReference type="ARBA" id="ARBA00004496"/>
    </source>
</evidence>
<dbReference type="GO" id="GO:0003727">
    <property type="term" value="F:single-stranded RNA binding"/>
    <property type="evidence" value="ECO:0007669"/>
    <property type="project" value="TreeGrafter"/>
</dbReference>
<name>A0A4P8L5W8_9BACT</name>
<sequence>MGSGQDLRHRWDLSPREAVQLQKELARKVVLQPLPLDFDVLAAADLSYFKGGTYLAAVIVTFRWPDLSPIETVHVKAPVKFPYVPGLLSFREIPALLEAFQRLRTRPDVFLCDGQGLAHPRKFGLACHLGLVLDFPAVGCAKSRLCGEHPPLELRKGHSVPLVLNGERVGSVYCSRTGVKPLYISPGHLADLPSSEELVSRCVGRFRIPEPLRRAHAAATALREGRALT</sequence>
<dbReference type="AlphaFoldDB" id="A0A4P8L5W8"/>
<reference evidence="7 8" key="2">
    <citation type="submission" date="2019-05" db="EMBL/GenBank/DDBJ databases">
        <authorList>
            <person name="Suflita J.M."/>
            <person name="Marks C.R."/>
        </authorList>
    </citation>
    <scope>NUCLEOTIDE SEQUENCE [LARGE SCALE GENOMIC DNA]</scope>
    <source>
        <strain evidence="7 8">ALDC</strain>
    </source>
</reference>
<keyword evidence="8" id="KW-1185">Reference proteome</keyword>
<keyword evidence="6" id="KW-0227">DNA damage</keyword>
<evidence type="ECO:0000256" key="4">
    <source>
        <dbReference type="ARBA" id="ARBA00022759"/>
    </source>
</evidence>
<feature type="binding site" evidence="6">
    <location>
        <position position="113"/>
    </location>
    <ligand>
        <name>Mg(2+)</name>
        <dbReference type="ChEBI" id="CHEBI:18420"/>
    </ligand>
</feature>
<keyword evidence="6" id="KW-0479">Metal-binding</keyword>
<dbReference type="GO" id="GO:0005737">
    <property type="term" value="C:cytoplasm"/>
    <property type="evidence" value="ECO:0007669"/>
    <property type="project" value="UniProtKB-SubCell"/>
</dbReference>
<keyword evidence="5 6" id="KW-0378">Hydrolase</keyword>
<keyword evidence="2 6" id="KW-0963">Cytoplasm</keyword>
<dbReference type="EC" id="3.1.21.7" evidence="6"/>
<dbReference type="OrthoDB" id="9790916at2"/>
<dbReference type="Proteomes" id="UP000298602">
    <property type="component" value="Chromosome"/>
</dbReference>
<dbReference type="GO" id="GO:0016891">
    <property type="term" value="F:RNA endonuclease activity producing 5'-phosphomonoesters, hydrolytic mechanism"/>
    <property type="evidence" value="ECO:0007669"/>
    <property type="project" value="TreeGrafter"/>
</dbReference>
<dbReference type="EMBL" id="CP040098">
    <property type="protein sequence ID" value="QCQ23399.1"/>
    <property type="molecule type" value="Genomic_DNA"/>
</dbReference>
<reference evidence="7 8" key="1">
    <citation type="submission" date="2019-05" db="EMBL/GenBank/DDBJ databases">
        <title>The Complete Genome Sequence of the n-alkane-degrading Desulfoglaeba alkanexedens ALDC reveals multiple alkylsuccinate synthase gene clusters.</title>
        <authorList>
            <person name="Callaghan A.V."/>
            <person name="Davidova I.A."/>
            <person name="Duncan K.E."/>
            <person name="Morris B."/>
            <person name="McInerney M.J."/>
        </authorList>
    </citation>
    <scope>NUCLEOTIDE SEQUENCE [LARGE SCALE GENOMIC DNA]</scope>
    <source>
        <strain evidence="7 8">ALDC</strain>
    </source>
</reference>
<feature type="site" description="Interaction with target DNA" evidence="6">
    <location>
        <position position="83"/>
    </location>
</feature>
<dbReference type="PANTHER" id="PTHR28511:SF1">
    <property type="entry name" value="ENDONUCLEASE V"/>
    <property type="match status" value="1"/>
</dbReference>
<dbReference type="Pfam" id="PF04493">
    <property type="entry name" value="Endonuclease_5"/>
    <property type="match status" value="1"/>
</dbReference>
<comment type="function">
    <text evidence="6">DNA repair enzyme involved in the repair of deaminated bases. Selectively cleaves double-stranded DNA at the second phosphodiester bond 3' to a deoxyinosine leaving behind the intact lesion on the nicked DNA.</text>
</comment>
<evidence type="ECO:0000313" key="7">
    <source>
        <dbReference type="EMBL" id="QCQ23399.1"/>
    </source>
</evidence>
<evidence type="ECO:0000256" key="6">
    <source>
        <dbReference type="HAMAP-Rule" id="MF_00801"/>
    </source>
</evidence>
<dbReference type="GO" id="GO:0000287">
    <property type="term" value="F:magnesium ion binding"/>
    <property type="evidence" value="ECO:0007669"/>
    <property type="project" value="UniProtKB-UniRule"/>
</dbReference>
<evidence type="ECO:0000256" key="2">
    <source>
        <dbReference type="ARBA" id="ARBA00022490"/>
    </source>
</evidence>
<keyword evidence="4 6" id="KW-0255">Endonuclease</keyword>
<comment type="cofactor">
    <cofactor evidence="6">
        <name>Mg(2+)</name>
        <dbReference type="ChEBI" id="CHEBI:18420"/>
    </cofactor>
</comment>
<keyword evidence="6" id="KW-0460">Magnesium</keyword>
<dbReference type="CDD" id="cd06559">
    <property type="entry name" value="Endonuclease_V"/>
    <property type="match status" value="1"/>
</dbReference>
<comment type="similarity">
    <text evidence="6">Belongs to the endonuclease V family.</text>
</comment>
<dbReference type="InterPro" id="IPR007581">
    <property type="entry name" value="Endonuclease-V"/>
</dbReference>
<dbReference type="GO" id="GO:0043737">
    <property type="term" value="F:deoxyribonuclease V activity"/>
    <property type="evidence" value="ECO:0007669"/>
    <property type="project" value="UniProtKB-UniRule"/>
</dbReference>